<dbReference type="AlphaFoldDB" id="A0A6A7ANA1"/>
<keyword evidence="1" id="KW-0175">Coiled coil</keyword>
<feature type="compositionally biased region" description="Basic and acidic residues" evidence="2">
    <location>
        <begin position="41"/>
        <end position="55"/>
    </location>
</feature>
<feature type="coiled-coil region" evidence="1">
    <location>
        <begin position="166"/>
        <end position="218"/>
    </location>
</feature>
<sequence>MFGHEPLVDRLMKKGNFNDRPQPGFNRYTVIPDSEDESDDDGVKTVDVEDQRLRTETITVESSLSHKSSWESAPDKQIHSAQNDSSPISVENNQKRKRHPKGLESEFSRVDAMTENDMRRKRKALRPNKASHHPGEIDYIRTVIDVFKNRLPDYTEDRQHNAQKVISLMKKNIESHERLIEVEEEKLQLMKANLELEREKLKLEKKNLENEKLLDENESRQAIVLVRILERKLEDAGAQ</sequence>
<feature type="region of interest" description="Disordered" evidence="2">
    <location>
        <begin position="13"/>
        <end position="108"/>
    </location>
</feature>
<evidence type="ECO:0000313" key="3">
    <source>
        <dbReference type="EMBL" id="KAF2844543.1"/>
    </source>
</evidence>
<accession>A0A6A7ANA1</accession>
<protein>
    <submittedName>
        <fullName evidence="3">Uncharacterized protein</fullName>
    </submittedName>
</protein>
<organism evidence="3 4">
    <name type="scientific">Plenodomus tracheiphilus IPT5</name>
    <dbReference type="NCBI Taxonomy" id="1408161"/>
    <lineage>
        <taxon>Eukaryota</taxon>
        <taxon>Fungi</taxon>
        <taxon>Dikarya</taxon>
        <taxon>Ascomycota</taxon>
        <taxon>Pezizomycotina</taxon>
        <taxon>Dothideomycetes</taxon>
        <taxon>Pleosporomycetidae</taxon>
        <taxon>Pleosporales</taxon>
        <taxon>Pleosporineae</taxon>
        <taxon>Leptosphaeriaceae</taxon>
        <taxon>Plenodomus</taxon>
    </lineage>
</organism>
<feature type="compositionally biased region" description="Low complexity" evidence="2">
    <location>
        <begin position="62"/>
        <end position="72"/>
    </location>
</feature>
<dbReference type="EMBL" id="MU006373">
    <property type="protein sequence ID" value="KAF2844543.1"/>
    <property type="molecule type" value="Genomic_DNA"/>
</dbReference>
<evidence type="ECO:0000256" key="2">
    <source>
        <dbReference type="SAM" id="MobiDB-lite"/>
    </source>
</evidence>
<evidence type="ECO:0000313" key="4">
    <source>
        <dbReference type="Proteomes" id="UP000799423"/>
    </source>
</evidence>
<dbReference type="OrthoDB" id="3786665at2759"/>
<dbReference type="Proteomes" id="UP000799423">
    <property type="component" value="Unassembled WGS sequence"/>
</dbReference>
<reference evidence="3" key="1">
    <citation type="submission" date="2020-01" db="EMBL/GenBank/DDBJ databases">
        <authorList>
            <consortium name="DOE Joint Genome Institute"/>
            <person name="Haridas S."/>
            <person name="Albert R."/>
            <person name="Binder M."/>
            <person name="Bloem J."/>
            <person name="Labutti K."/>
            <person name="Salamov A."/>
            <person name="Andreopoulos B."/>
            <person name="Baker S.E."/>
            <person name="Barry K."/>
            <person name="Bills G."/>
            <person name="Bluhm B.H."/>
            <person name="Cannon C."/>
            <person name="Castanera R."/>
            <person name="Culley D.E."/>
            <person name="Daum C."/>
            <person name="Ezra D."/>
            <person name="Gonzalez J.B."/>
            <person name="Henrissat B."/>
            <person name="Kuo A."/>
            <person name="Liang C."/>
            <person name="Lipzen A."/>
            <person name="Lutzoni F."/>
            <person name="Magnuson J."/>
            <person name="Mondo S."/>
            <person name="Nolan M."/>
            <person name="Ohm R."/>
            <person name="Pangilinan J."/>
            <person name="Park H.-J."/>
            <person name="Ramirez L."/>
            <person name="Alfaro M."/>
            <person name="Sun H."/>
            <person name="Tritt A."/>
            <person name="Yoshinaga Y."/>
            <person name="Zwiers L.-H."/>
            <person name="Turgeon B.G."/>
            <person name="Goodwin S.B."/>
            <person name="Spatafora J.W."/>
            <person name="Crous P.W."/>
            <person name="Grigoriev I.V."/>
        </authorList>
    </citation>
    <scope>NUCLEOTIDE SEQUENCE</scope>
    <source>
        <strain evidence="3">IPT5</strain>
    </source>
</reference>
<proteinExistence type="predicted"/>
<gene>
    <name evidence="3" type="ORF">T440DRAFT_484097</name>
</gene>
<keyword evidence="4" id="KW-1185">Reference proteome</keyword>
<feature type="compositionally biased region" description="Polar residues" evidence="2">
    <location>
        <begin position="79"/>
        <end position="92"/>
    </location>
</feature>
<evidence type="ECO:0000256" key="1">
    <source>
        <dbReference type="SAM" id="Coils"/>
    </source>
</evidence>
<name>A0A6A7ANA1_9PLEO</name>